<gene>
    <name evidence="2" type="ORF">FMM02_03305</name>
</gene>
<keyword evidence="1" id="KW-0472">Membrane</keyword>
<evidence type="ECO:0000313" key="2">
    <source>
        <dbReference type="EMBL" id="QDP19071.1"/>
    </source>
</evidence>
<dbReference type="RefSeq" id="WP_147493527.1">
    <property type="nucleotide sequence ID" value="NZ_CP041659.1"/>
</dbReference>
<dbReference type="OrthoDB" id="7596820at2"/>
<organism evidence="2 3">
    <name type="scientific">Sphingomonas xanthus</name>
    <dbReference type="NCBI Taxonomy" id="2594473"/>
    <lineage>
        <taxon>Bacteria</taxon>
        <taxon>Pseudomonadati</taxon>
        <taxon>Pseudomonadota</taxon>
        <taxon>Alphaproteobacteria</taxon>
        <taxon>Sphingomonadales</taxon>
        <taxon>Sphingomonadaceae</taxon>
        <taxon>Sphingomonas</taxon>
    </lineage>
</organism>
<dbReference type="AlphaFoldDB" id="A0A516IQ78"/>
<proteinExistence type="predicted"/>
<evidence type="ECO:0008006" key="4">
    <source>
        <dbReference type="Google" id="ProtNLM"/>
    </source>
</evidence>
<keyword evidence="3" id="KW-1185">Reference proteome</keyword>
<sequence>MSGKSRAPLLEWTSAGLGLAVIIALLAILLLDSAKAPEDRIPDLSVTVDQLVPTRSGMAARFVISNASGQTASRVQVEGKAGGESATATVDYVPGRSDAKGVLLFSSATASPPTVRVTGFELP</sequence>
<dbReference type="EMBL" id="CP041659">
    <property type="protein sequence ID" value="QDP19071.1"/>
    <property type="molecule type" value="Genomic_DNA"/>
</dbReference>
<keyword evidence="1" id="KW-1133">Transmembrane helix</keyword>
<evidence type="ECO:0000313" key="3">
    <source>
        <dbReference type="Proteomes" id="UP000321857"/>
    </source>
</evidence>
<accession>A0A516IQ78</accession>
<feature type="transmembrane region" description="Helical" evidence="1">
    <location>
        <begin position="12"/>
        <end position="31"/>
    </location>
</feature>
<dbReference type="Proteomes" id="UP000321857">
    <property type="component" value="Chromosome"/>
</dbReference>
<evidence type="ECO:0000256" key="1">
    <source>
        <dbReference type="SAM" id="Phobius"/>
    </source>
</evidence>
<keyword evidence="1" id="KW-0812">Transmembrane</keyword>
<name>A0A516IQ78_9SPHN</name>
<protein>
    <recommendedName>
        <fullName evidence="4">TIGR02588 family protein</fullName>
    </recommendedName>
</protein>
<reference evidence="2 3" key="1">
    <citation type="submission" date="2019-07" db="EMBL/GenBank/DDBJ databases">
        <title>Sphingomonas AE3 Genome sequencing and assembly.</title>
        <authorList>
            <person name="Kim H."/>
        </authorList>
    </citation>
    <scope>NUCLEOTIDE SEQUENCE [LARGE SCALE GENOMIC DNA]</scope>
    <source>
        <strain evidence="2 3">AE3</strain>
    </source>
</reference>
<dbReference type="KEGG" id="sxa:FMM02_03305"/>